<keyword evidence="4" id="KW-1185">Reference proteome</keyword>
<dbReference type="Proteomes" id="UP001152622">
    <property type="component" value="Chromosome 6"/>
</dbReference>
<name>A0A9Q1IWM6_SYNKA</name>
<accession>A0A9Q1IWM6</accession>
<evidence type="ECO:0000256" key="1">
    <source>
        <dbReference type="SAM" id="MobiDB-lite"/>
    </source>
</evidence>
<dbReference type="InterPro" id="IPR008906">
    <property type="entry name" value="HATC_C_dom"/>
</dbReference>
<dbReference type="SUPFAM" id="SSF53098">
    <property type="entry name" value="Ribonuclease H-like"/>
    <property type="match status" value="1"/>
</dbReference>
<dbReference type="GO" id="GO:0046983">
    <property type="term" value="F:protein dimerization activity"/>
    <property type="evidence" value="ECO:0007669"/>
    <property type="project" value="InterPro"/>
</dbReference>
<evidence type="ECO:0000313" key="3">
    <source>
        <dbReference type="EMBL" id="KAJ8356604.1"/>
    </source>
</evidence>
<feature type="region of interest" description="Disordered" evidence="1">
    <location>
        <begin position="407"/>
        <end position="433"/>
    </location>
</feature>
<dbReference type="OrthoDB" id="1607513at2759"/>
<evidence type="ECO:0000259" key="2">
    <source>
        <dbReference type="Pfam" id="PF05699"/>
    </source>
</evidence>
<protein>
    <recommendedName>
        <fullName evidence="2">HAT C-terminal dimerisation domain-containing protein</fullName>
    </recommendedName>
</protein>
<dbReference type="InterPro" id="IPR052035">
    <property type="entry name" value="ZnF_BED_domain_contain"/>
</dbReference>
<dbReference type="PANTHER" id="PTHR46481">
    <property type="entry name" value="ZINC FINGER BED DOMAIN-CONTAINING PROTEIN 4"/>
    <property type="match status" value="1"/>
</dbReference>
<dbReference type="PANTHER" id="PTHR46481:SF4">
    <property type="entry name" value="ZINC FINGER BED DOMAIN-CONTAINING PROTEIN 4"/>
    <property type="match status" value="1"/>
</dbReference>
<dbReference type="SUPFAM" id="SSF140996">
    <property type="entry name" value="Hermes dimerisation domain"/>
    <property type="match status" value="1"/>
</dbReference>
<feature type="domain" description="HAT C-terminal dimerisation" evidence="2">
    <location>
        <begin position="473"/>
        <end position="540"/>
    </location>
</feature>
<reference evidence="3" key="1">
    <citation type="journal article" date="2023" name="Science">
        <title>Genome structures resolve the early diversification of teleost fishes.</title>
        <authorList>
            <person name="Parey E."/>
            <person name="Louis A."/>
            <person name="Montfort J."/>
            <person name="Bouchez O."/>
            <person name="Roques C."/>
            <person name="Iampietro C."/>
            <person name="Lluch J."/>
            <person name="Castinel A."/>
            <person name="Donnadieu C."/>
            <person name="Desvignes T."/>
            <person name="Floi Bucao C."/>
            <person name="Jouanno E."/>
            <person name="Wen M."/>
            <person name="Mejri S."/>
            <person name="Dirks R."/>
            <person name="Jansen H."/>
            <person name="Henkel C."/>
            <person name="Chen W.J."/>
            <person name="Zahm M."/>
            <person name="Cabau C."/>
            <person name="Klopp C."/>
            <person name="Thompson A.W."/>
            <person name="Robinson-Rechavi M."/>
            <person name="Braasch I."/>
            <person name="Lecointre G."/>
            <person name="Bobe J."/>
            <person name="Postlethwait J.H."/>
            <person name="Berthelot C."/>
            <person name="Roest Crollius H."/>
            <person name="Guiguen Y."/>
        </authorList>
    </citation>
    <scope>NUCLEOTIDE SEQUENCE</scope>
    <source>
        <strain evidence="3">WJC10195</strain>
    </source>
</reference>
<dbReference type="Pfam" id="PF05699">
    <property type="entry name" value="Dimer_Tnp_hAT"/>
    <property type="match status" value="1"/>
</dbReference>
<dbReference type="EMBL" id="JAINUF010000006">
    <property type="protein sequence ID" value="KAJ8356604.1"/>
    <property type="molecule type" value="Genomic_DNA"/>
</dbReference>
<organism evidence="3 4">
    <name type="scientific">Synaphobranchus kaupii</name>
    <name type="common">Kaup's arrowtooth eel</name>
    <dbReference type="NCBI Taxonomy" id="118154"/>
    <lineage>
        <taxon>Eukaryota</taxon>
        <taxon>Metazoa</taxon>
        <taxon>Chordata</taxon>
        <taxon>Craniata</taxon>
        <taxon>Vertebrata</taxon>
        <taxon>Euteleostomi</taxon>
        <taxon>Actinopterygii</taxon>
        <taxon>Neopterygii</taxon>
        <taxon>Teleostei</taxon>
        <taxon>Anguilliformes</taxon>
        <taxon>Synaphobranchidae</taxon>
        <taxon>Synaphobranchus</taxon>
    </lineage>
</organism>
<proteinExistence type="predicted"/>
<comment type="caution">
    <text evidence="3">The sequence shown here is derived from an EMBL/GenBank/DDBJ whole genome shotgun (WGS) entry which is preliminary data.</text>
</comment>
<dbReference type="AlphaFoldDB" id="A0A9Q1IWM6"/>
<gene>
    <name evidence="3" type="ORF">SKAU_G00193980</name>
</gene>
<dbReference type="InterPro" id="IPR012337">
    <property type="entry name" value="RNaseH-like_sf"/>
</dbReference>
<evidence type="ECO:0000313" key="4">
    <source>
        <dbReference type="Proteomes" id="UP001152622"/>
    </source>
</evidence>
<sequence>MATHLTRHHPGVSVTGAKRKDAQQQLLTAAFKQPFAAESDRAKAITKSIGMFIAADMRPYSVVENKGFKNMDKLNKINKIVPDLYEQEKIKIVDELSKASSVALTTDGWTSRATESYVTVTAHYSTAEWEMRSPVLQTRPLYESHTGTNLAQVLIGAVAEWKLERPNSNIPVTTDNAKNQVNAVVEAGLGPQIGCFAHVINLASQRGISMNQMDRLLGRIRKVVSYFHRSTTAAHVLKTKQEMLQLSTHKLIHDVTTIWNSTYDMLERYLEQQAAVYSALTDKSLKKNIKDIVTLSDDDVKVAEEVLQVLKPLKMVTTLMSTETAPSVSMILPLKTRILQSMAPSEEDNTITRDVKSAIREDLNPRYTDPPNLQDYLHRSTALDPRFKSLSHLDPALRRRTYSDLTTEIVGTEEGQATEPTGADSEASPPQKKSAMEELFGETFASKDTGKTFANTIGEEVASYKAASGIPVDGDPLAWWKSNECKYPHIAMMARRYLAVPGTSVPSERVFSTAGDIVTAKRSTLSPDNVDILIFLKKNLKL</sequence>